<protein>
    <submittedName>
        <fullName evidence="10">Protein arginine N-methyltransferase 5</fullName>
    </submittedName>
</protein>
<evidence type="ECO:0000313" key="10">
    <source>
        <dbReference type="EMBL" id="OQV15346.1"/>
    </source>
</evidence>
<dbReference type="SUPFAM" id="SSF53335">
    <property type="entry name" value="S-adenosyl-L-methionine-dependent methyltransferases"/>
    <property type="match status" value="1"/>
</dbReference>
<sequence>MKLPGPSMGTKTDLDRLLEKMPVLHDPLAFGIYAEGISNLQDIFPPPPVPPLVWASANSTWTSLRGPRNGGETNTTNVWSGNFISESAVPLREICRFLALRILVPGAFNLAQASCLEENLRDLRKSRMEEDPDIFSHQFRQCTLFSYGSKRPPVVLTYAPEMLFFYAEKVLSFIPPRATDDGQDLLATFHSKDEFLIHIPLAGHSTASKDEESLDDSCDKSSLAALRWWYKLKASVNFSRKVGVALELSEDLPANPHIVHLWLSEPIKTVILPTGIFLTDVDDNSPYLSAAHKLLLQGFLRLKNVSVTLRPSGILTHDRLDSMQAYIEYLRGVYHESLTGMPEIPDAALFPPDQPLHTDLTEADYESFELDERKYADYEEAIRKYIVDRQGSSDVPDVFVAAVVGCGRGPLVTAAINATMSSNARIRIYALEKNPLTAGILAGKCDAEWKGCDVRVVMEDMRTWQPPEKIDLLLSEMLGGFGDNELSPECLAGPERFLSAKGVSIPETYTSYIYPISSTKLYELFPDGRLEFREHVYGFDVDCLKALDEPQPVFTFVHPSKGNNEKEYYAILKFRANAPGMLHGFAGCFTAKLYGDIEHSLLPGSDQPPGPDQPGLDQRTPGLTTWKPVFFPLATPYHLAQGQLICLHFWRRSDDHSVWYEWSLAEPSRSQVHNVDETERREQRKEIRNTAETYSSVIHGPMKMSAELNCKAETYMRVLSRFIAQRNLAKVWEKLTEVEELAGEDAIPWEDLVNYPSKESLALLAARYGEVGVLKALQIKGAPRLYFEIGNLDGKKPLHEAVENGHRECVVYLAETIGVSVNSLKRADWTPLMLACVKGNLDMIRYLVAHGADVHFENKDGWNAFHLACREGNLEACKLLQELDPTGTSESCSKNGRSPLHTAALHGRRSVVQFLLRECGYKPTTQDATGQTPIMNAKTAGHLELAQLMESERL</sequence>
<dbReference type="AlphaFoldDB" id="A0A1W0WJH3"/>
<dbReference type="Pfam" id="PF05185">
    <property type="entry name" value="PRMT5"/>
    <property type="match status" value="1"/>
</dbReference>
<dbReference type="Gene3D" id="1.25.40.20">
    <property type="entry name" value="Ankyrin repeat-containing domain"/>
    <property type="match status" value="2"/>
</dbReference>
<dbReference type="OrthoDB" id="1368803at2759"/>
<dbReference type="Pfam" id="PF00023">
    <property type="entry name" value="Ank"/>
    <property type="match status" value="1"/>
</dbReference>
<feature type="domain" description="PRMT5 TIM barrel" evidence="8">
    <location>
        <begin position="194"/>
        <end position="332"/>
    </location>
</feature>
<evidence type="ECO:0000259" key="8">
    <source>
        <dbReference type="Pfam" id="PF17285"/>
    </source>
</evidence>
<dbReference type="InterPro" id="IPR035247">
    <property type="entry name" value="PRMT5_TIM"/>
</dbReference>
<dbReference type="GO" id="GO:0006355">
    <property type="term" value="P:regulation of DNA-templated transcription"/>
    <property type="evidence" value="ECO:0007669"/>
    <property type="project" value="TreeGrafter"/>
</dbReference>
<evidence type="ECO:0000259" key="7">
    <source>
        <dbReference type="Pfam" id="PF05185"/>
    </source>
</evidence>
<dbReference type="Gene3D" id="3.40.50.150">
    <property type="entry name" value="Vaccinia Virus protein VP39"/>
    <property type="match status" value="1"/>
</dbReference>
<feature type="domain" description="PRMT5 oligomerisation" evidence="9">
    <location>
        <begin position="509"/>
        <end position="677"/>
    </location>
</feature>
<evidence type="ECO:0000313" key="11">
    <source>
        <dbReference type="Proteomes" id="UP000192578"/>
    </source>
</evidence>
<dbReference type="GO" id="GO:0005634">
    <property type="term" value="C:nucleus"/>
    <property type="evidence" value="ECO:0007669"/>
    <property type="project" value="TreeGrafter"/>
</dbReference>
<evidence type="ECO:0000256" key="4">
    <source>
        <dbReference type="PROSITE-ProRule" id="PRU00023"/>
    </source>
</evidence>
<evidence type="ECO:0000256" key="6">
    <source>
        <dbReference type="SAM" id="MobiDB-lite"/>
    </source>
</evidence>
<feature type="region of interest" description="Disordered" evidence="6">
    <location>
        <begin position="600"/>
        <end position="619"/>
    </location>
</feature>
<keyword evidence="3 5" id="KW-0949">S-adenosyl-L-methionine</keyword>
<dbReference type="InterPro" id="IPR035248">
    <property type="entry name" value="PRMT5_C"/>
</dbReference>
<dbReference type="Pfam" id="PF17286">
    <property type="entry name" value="PRMT5_C"/>
    <property type="match status" value="1"/>
</dbReference>
<keyword evidence="4" id="KW-0040">ANK repeat</keyword>
<evidence type="ECO:0000256" key="2">
    <source>
        <dbReference type="ARBA" id="ARBA00022679"/>
    </source>
</evidence>
<dbReference type="Gene3D" id="3.20.20.150">
    <property type="entry name" value="Divalent-metal-dependent TIM barrel enzymes"/>
    <property type="match status" value="1"/>
</dbReference>
<keyword evidence="1 5" id="KW-0489">Methyltransferase</keyword>
<dbReference type="Pfam" id="PF17285">
    <property type="entry name" value="PRMT5_TIM"/>
    <property type="match status" value="1"/>
</dbReference>
<feature type="domain" description="PRMT5 arginine-N-methyltransferase" evidence="7">
    <location>
        <begin position="348"/>
        <end position="505"/>
    </location>
</feature>
<dbReference type="GO" id="GO:0032259">
    <property type="term" value="P:methylation"/>
    <property type="evidence" value="ECO:0007669"/>
    <property type="project" value="UniProtKB-KW"/>
</dbReference>
<comment type="caution">
    <text evidence="10">The sequence shown here is derived from an EMBL/GenBank/DDBJ whole genome shotgun (WGS) entry which is preliminary data.</text>
</comment>
<dbReference type="PANTHER" id="PTHR10738:SF0">
    <property type="entry name" value="PROTEIN ARGININE N-METHYLTRANSFERASE 5"/>
    <property type="match status" value="1"/>
</dbReference>
<gene>
    <name evidence="10" type="ORF">BV898_10452</name>
</gene>
<dbReference type="PROSITE" id="PS50297">
    <property type="entry name" value="ANK_REP_REGION"/>
    <property type="match status" value="3"/>
</dbReference>
<dbReference type="PROSITE" id="PS50088">
    <property type="entry name" value="ANK_REPEAT"/>
    <property type="match status" value="3"/>
</dbReference>
<dbReference type="Pfam" id="PF12796">
    <property type="entry name" value="Ank_2"/>
    <property type="match status" value="1"/>
</dbReference>
<dbReference type="GO" id="GO:0016274">
    <property type="term" value="F:protein-arginine N-methyltransferase activity"/>
    <property type="evidence" value="ECO:0007669"/>
    <property type="project" value="InterPro"/>
</dbReference>
<evidence type="ECO:0000256" key="1">
    <source>
        <dbReference type="ARBA" id="ARBA00022603"/>
    </source>
</evidence>
<reference evidence="11" key="1">
    <citation type="submission" date="2017-01" db="EMBL/GenBank/DDBJ databases">
        <title>Comparative genomics of anhydrobiosis in the tardigrade Hypsibius dujardini.</title>
        <authorList>
            <person name="Yoshida Y."/>
            <person name="Koutsovoulos G."/>
            <person name="Laetsch D."/>
            <person name="Stevens L."/>
            <person name="Kumar S."/>
            <person name="Horikawa D."/>
            <person name="Ishino K."/>
            <person name="Komine S."/>
            <person name="Tomita M."/>
            <person name="Blaxter M."/>
            <person name="Arakawa K."/>
        </authorList>
    </citation>
    <scope>NUCLEOTIDE SEQUENCE [LARGE SCALE GENOMIC DNA]</scope>
    <source>
        <strain evidence="11">Z151</strain>
    </source>
</reference>
<dbReference type="EMBL" id="MTYJ01000090">
    <property type="protein sequence ID" value="OQV15346.1"/>
    <property type="molecule type" value="Genomic_DNA"/>
</dbReference>
<dbReference type="InterPro" id="IPR002110">
    <property type="entry name" value="Ankyrin_rpt"/>
</dbReference>
<dbReference type="InterPro" id="IPR036770">
    <property type="entry name" value="Ankyrin_rpt-contain_sf"/>
</dbReference>
<dbReference type="SUPFAM" id="SSF48403">
    <property type="entry name" value="Ankyrin repeat"/>
    <property type="match status" value="1"/>
</dbReference>
<accession>A0A1W0WJH3</accession>
<dbReference type="InterPro" id="IPR025799">
    <property type="entry name" value="Arg_MeTrfase"/>
</dbReference>
<organism evidence="10 11">
    <name type="scientific">Hypsibius exemplaris</name>
    <name type="common">Freshwater tardigrade</name>
    <dbReference type="NCBI Taxonomy" id="2072580"/>
    <lineage>
        <taxon>Eukaryota</taxon>
        <taxon>Metazoa</taxon>
        <taxon>Ecdysozoa</taxon>
        <taxon>Tardigrada</taxon>
        <taxon>Eutardigrada</taxon>
        <taxon>Parachela</taxon>
        <taxon>Hypsibioidea</taxon>
        <taxon>Hypsibiidae</taxon>
        <taxon>Hypsibius</taxon>
    </lineage>
</organism>
<dbReference type="InterPro" id="IPR029063">
    <property type="entry name" value="SAM-dependent_MTases_sf"/>
</dbReference>
<evidence type="ECO:0000256" key="3">
    <source>
        <dbReference type="ARBA" id="ARBA00022691"/>
    </source>
</evidence>
<keyword evidence="11" id="KW-1185">Reference proteome</keyword>
<feature type="repeat" description="ANK" evidence="4">
    <location>
        <begin position="895"/>
        <end position="917"/>
    </location>
</feature>
<dbReference type="InterPro" id="IPR035075">
    <property type="entry name" value="PRMT5"/>
</dbReference>
<dbReference type="PANTHER" id="PTHR10738">
    <property type="entry name" value="PROTEIN ARGININE N-METHYLTRANSFERASE 5"/>
    <property type="match status" value="1"/>
</dbReference>
<dbReference type="Gene3D" id="2.70.160.11">
    <property type="entry name" value="Hnrnp arginine n-methyltransferase1"/>
    <property type="match status" value="1"/>
</dbReference>
<name>A0A1W0WJH3_HYPEX</name>
<dbReference type="PROSITE" id="PS51678">
    <property type="entry name" value="SAM_MT_PRMT"/>
    <property type="match status" value="1"/>
</dbReference>
<feature type="repeat" description="ANK" evidence="4">
    <location>
        <begin position="827"/>
        <end position="859"/>
    </location>
</feature>
<evidence type="ECO:0000259" key="9">
    <source>
        <dbReference type="Pfam" id="PF17286"/>
    </source>
</evidence>
<dbReference type="Proteomes" id="UP000192578">
    <property type="component" value="Unassembled WGS sequence"/>
</dbReference>
<keyword evidence="2 5" id="KW-0808">Transferase</keyword>
<feature type="repeat" description="ANK" evidence="4">
    <location>
        <begin position="793"/>
        <end position="826"/>
    </location>
</feature>
<dbReference type="GO" id="GO:0005829">
    <property type="term" value="C:cytosol"/>
    <property type="evidence" value="ECO:0007669"/>
    <property type="project" value="TreeGrafter"/>
</dbReference>
<proteinExistence type="predicted"/>
<dbReference type="SMART" id="SM00248">
    <property type="entry name" value="ANK"/>
    <property type="match status" value="5"/>
</dbReference>
<evidence type="ECO:0000256" key="5">
    <source>
        <dbReference type="PROSITE-ProRule" id="PRU01015"/>
    </source>
</evidence>
<dbReference type="Pfam" id="PF13606">
    <property type="entry name" value="Ank_3"/>
    <property type="match status" value="1"/>
</dbReference>